<name>A0ACA9QU05_9GLOM</name>
<accession>A0ACA9QU05</accession>
<protein>
    <submittedName>
        <fullName evidence="1">12604_t:CDS:1</fullName>
    </submittedName>
</protein>
<reference evidence="1" key="1">
    <citation type="submission" date="2021-06" db="EMBL/GenBank/DDBJ databases">
        <authorList>
            <person name="Kallberg Y."/>
            <person name="Tangrot J."/>
            <person name="Rosling A."/>
        </authorList>
    </citation>
    <scope>NUCLEOTIDE SEQUENCE</scope>
    <source>
        <strain evidence="1">28 12/20/2015</strain>
    </source>
</reference>
<proteinExistence type="predicted"/>
<gene>
    <name evidence="1" type="ORF">SPELUC_LOCUS15177</name>
</gene>
<feature type="non-terminal residue" evidence="1">
    <location>
        <position position="1"/>
    </location>
</feature>
<dbReference type="EMBL" id="CAJVPW010048729">
    <property type="protein sequence ID" value="CAG8761728.1"/>
    <property type="molecule type" value="Genomic_DNA"/>
</dbReference>
<evidence type="ECO:0000313" key="1">
    <source>
        <dbReference type="EMBL" id="CAG8761728.1"/>
    </source>
</evidence>
<feature type="non-terminal residue" evidence="1">
    <location>
        <position position="86"/>
    </location>
</feature>
<organism evidence="1 2">
    <name type="scientific">Cetraspora pellucida</name>
    <dbReference type="NCBI Taxonomy" id="1433469"/>
    <lineage>
        <taxon>Eukaryota</taxon>
        <taxon>Fungi</taxon>
        <taxon>Fungi incertae sedis</taxon>
        <taxon>Mucoromycota</taxon>
        <taxon>Glomeromycotina</taxon>
        <taxon>Glomeromycetes</taxon>
        <taxon>Diversisporales</taxon>
        <taxon>Gigasporaceae</taxon>
        <taxon>Cetraspora</taxon>
    </lineage>
</organism>
<evidence type="ECO:0000313" key="2">
    <source>
        <dbReference type="Proteomes" id="UP000789366"/>
    </source>
</evidence>
<sequence>WYYKNMDASQEMFITADKYENEEAPNYDIPYLSFFYNQEKDFLQENLNLLEQKLSDHLLKLLEDFIQECDQSEDSSSDDNHSDKST</sequence>
<comment type="caution">
    <text evidence="1">The sequence shown here is derived from an EMBL/GenBank/DDBJ whole genome shotgun (WGS) entry which is preliminary data.</text>
</comment>
<dbReference type="Proteomes" id="UP000789366">
    <property type="component" value="Unassembled WGS sequence"/>
</dbReference>
<keyword evidence="2" id="KW-1185">Reference proteome</keyword>